<accession>A0ABN8GJT2</accession>
<name>A0ABN8GJT2_9BACL</name>
<evidence type="ECO:0000313" key="2">
    <source>
        <dbReference type="Proteomes" id="UP000838686"/>
    </source>
</evidence>
<dbReference type="Proteomes" id="UP000838686">
    <property type="component" value="Unassembled WGS sequence"/>
</dbReference>
<sequence>MKSIKGMLLIIVGIVLLAGCNGLSSAYKGEEPEDPKLKEAIIGFFAEFNDTLTWEYSTDNYVMQEYERISGDNSEKKSLEKMKQQIHEFYKDDIEFIDFYVDEIMFMSEYSVVIEVTRKWGNEAEDVARYTLLKHNGEWKVDQ</sequence>
<evidence type="ECO:0000313" key="1">
    <source>
        <dbReference type="EMBL" id="CAH1209095.1"/>
    </source>
</evidence>
<dbReference type="EMBL" id="CAKMMF010000015">
    <property type="protein sequence ID" value="CAH1209095.1"/>
    <property type="molecule type" value="Genomic_DNA"/>
</dbReference>
<dbReference type="PROSITE" id="PS51257">
    <property type="entry name" value="PROKAR_LIPOPROTEIN"/>
    <property type="match status" value="1"/>
</dbReference>
<keyword evidence="2" id="KW-1185">Reference proteome</keyword>
<gene>
    <name evidence="1" type="ORF">PAECIP111893_02979</name>
</gene>
<protein>
    <recommendedName>
        <fullName evidence="3">DUF4878 domain-containing protein</fullName>
    </recommendedName>
</protein>
<reference evidence="1" key="1">
    <citation type="submission" date="2022-01" db="EMBL/GenBank/DDBJ databases">
        <authorList>
            <person name="Criscuolo A."/>
        </authorList>
    </citation>
    <scope>NUCLEOTIDE SEQUENCE</scope>
    <source>
        <strain evidence="1">CIP111893</strain>
    </source>
</reference>
<organism evidence="1 2">
    <name type="scientific">Paenibacillus plantiphilus</name>
    <dbReference type="NCBI Taxonomy" id="2905650"/>
    <lineage>
        <taxon>Bacteria</taxon>
        <taxon>Bacillati</taxon>
        <taxon>Bacillota</taxon>
        <taxon>Bacilli</taxon>
        <taxon>Bacillales</taxon>
        <taxon>Paenibacillaceae</taxon>
        <taxon>Paenibacillus</taxon>
    </lineage>
</organism>
<comment type="caution">
    <text evidence="1">The sequence shown here is derived from an EMBL/GenBank/DDBJ whole genome shotgun (WGS) entry which is preliminary data.</text>
</comment>
<proteinExistence type="predicted"/>
<dbReference type="RefSeq" id="WP_236343343.1">
    <property type="nucleotide sequence ID" value="NZ_CAKMMF010000015.1"/>
</dbReference>
<evidence type="ECO:0008006" key="3">
    <source>
        <dbReference type="Google" id="ProtNLM"/>
    </source>
</evidence>